<dbReference type="InParanoid" id="Q026Z1"/>
<keyword evidence="7 8" id="KW-0408">Iron</keyword>
<dbReference type="GO" id="GO:0046872">
    <property type="term" value="F:metal ion binding"/>
    <property type="evidence" value="ECO:0007669"/>
    <property type="project" value="UniProtKB-KW"/>
</dbReference>
<dbReference type="Gene3D" id="1.10.760.10">
    <property type="entry name" value="Cytochrome c-like domain"/>
    <property type="match status" value="1"/>
</dbReference>
<keyword evidence="5" id="KW-0732">Signal</keyword>
<dbReference type="SUPFAM" id="SSF50998">
    <property type="entry name" value="Quinoprotein alcohol dehydrogenase-like"/>
    <property type="match status" value="1"/>
</dbReference>
<dbReference type="SUPFAM" id="SSF46626">
    <property type="entry name" value="Cytochrome c"/>
    <property type="match status" value="1"/>
</dbReference>
<evidence type="ECO:0000256" key="4">
    <source>
        <dbReference type="ARBA" id="ARBA00022723"/>
    </source>
</evidence>
<evidence type="ECO:0000256" key="8">
    <source>
        <dbReference type="PROSITE-ProRule" id="PRU00433"/>
    </source>
</evidence>
<evidence type="ECO:0000313" key="10">
    <source>
        <dbReference type="EMBL" id="ABJ82922.1"/>
    </source>
</evidence>
<dbReference type="PANTHER" id="PTHR32303">
    <property type="entry name" value="QUINOPROTEIN ALCOHOL DEHYDROGENASE (CYTOCHROME C)"/>
    <property type="match status" value="1"/>
</dbReference>
<feature type="domain" description="Cytochrome c" evidence="9">
    <location>
        <begin position="491"/>
        <end position="565"/>
    </location>
</feature>
<dbReference type="HOGENOM" id="CLU_018478_1_1_0"/>
<dbReference type="eggNOG" id="COG2010">
    <property type="taxonomic scope" value="Bacteria"/>
</dbReference>
<evidence type="ECO:0000259" key="9">
    <source>
        <dbReference type="PROSITE" id="PS51007"/>
    </source>
</evidence>
<dbReference type="InterPro" id="IPR036909">
    <property type="entry name" value="Cyt_c-like_dom_sf"/>
</dbReference>
<dbReference type="eggNOG" id="COG4993">
    <property type="taxonomic scope" value="Bacteria"/>
</dbReference>
<dbReference type="PANTHER" id="PTHR32303:SF10">
    <property type="entry name" value="OUTER MEMBRANE PROTEIN ASSEMBLY FACTOR BAMB"/>
    <property type="match status" value="1"/>
</dbReference>
<organism evidence="10">
    <name type="scientific">Solibacter usitatus (strain Ellin6076)</name>
    <dbReference type="NCBI Taxonomy" id="234267"/>
    <lineage>
        <taxon>Bacteria</taxon>
        <taxon>Pseudomonadati</taxon>
        <taxon>Acidobacteriota</taxon>
        <taxon>Terriglobia</taxon>
        <taxon>Bryobacterales</taxon>
        <taxon>Solibacteraceae</taxon>
        <taxon>Candidatus Solibacter</taxon>
    </lineage>
</organism>
<dbReference type="STRING" id="234267.Acid_1932"/>
<dbReference type="InterPro" id="IPR009056">
    <property type="entry name" value="Cyt_c-like_dom"/>
</dbReference>
<keyword evidence="3 8" id="KW-0349">Heme</keyword>
<dbReference type="SMART" id="SM00564">
    <property type="entry name" value="PQQ"/>
    <property type="match status" value="7"/>
</dbReference>
<reference evidence="10" key="1">
    <citation type="submission" date="2006-10" db="EMBL/GenBank/DDBJ databases">
        <title>Complete sequence of Solibacter usitatus Ellin6076.</title>
        <authorList>
            <consortium name="US DOE Joint Genome Institute"/>
            <person name="Copeland A."/>
            <person name="Lucas S."/>
            <person name="Lapidus A."/>
            <person name="Barry K."/>
            <person name="Detter J.C."/>
            <person name="Glavina del Rio T."/>
            <person name="Hammon N."/>
            <person name="Israni S."/>
            <person name="Dalin E."/>
            <person name="Tice H."/>
            <person name="Pitluck S."/>
            <person name="Thompson L.S."/>
            <person name="Brettin T."/>
            <person name="Bruce D."/>
            <person name="Han C."/>
            <person name="Tapia R."/>
            <person name="Gilna P."/>
            <person name="Schmutz J."/>
            <person name="Larimer F."/>
            <person name="Land M."/>
            <person name="Hauser L."/>
            <person name="Kyrpides N."/>
            <person name="Mikhailova N."/>
            <person name="Janssen P.H."/>
            <person name="Kuske C.R."/>
            <person name="Richardson P."/>
        </authorList>
    </citation>
    <scope>NUCLEOTIDE SEQUENCE</scope>
    <source>
        <strain evidence="10">Ellin6076</strain>
    </source>
</reference>
<dbReference type="AlphaFoldDB" id="Q026Z1"/>
<sequence length="747" mass="80180" precursor="true">MKATSVSHFAIAFATIALPPSALKAQNWSEYLGGPDSAHYSPLKQINSRNVNKLDVAWSYETGDDLSYTFCPLVVDNIAYVAAKQGSLVALDASTGKQLWVYAFPSGGRFSGIAGQRGANYWESKDRTDRRILVTSSGMLYAIDARTGKLVESFADHGKLDLKTGIDRARMPLGSRTPGRIFENLIILGSATGEGYLAPPGDIRAFDVPTGKLVWVFHTIPRPGELGYDTWPKDAYTYMGGVDVWGEITVDAKRAVVYLATASAKYELYGGDRHGDNLFANCLIALDARTGKRLWHFQTVHHDLWDTDPAAAPQLATVRHEGKAVDVVALASKNGFLYVFERATGKPLWPIEERPVPKSDVPGELASPTQPFPTMLPPFSRQGMTVKDMYDAFMTGEEKVWWKDRLTKARTGLYTPPGLEDTILMPSVNGGALFFGSGADPTNGTVYVLGKDMPSILKLVPAGESTSSNAGGLIPDRPRGGRGGAQTLQLTAERRGRAVYEQSCQICHGPDLKGDRGPQVDNAVSRLGAAATRNMVMKGKGAMPPIPNLPPALLEDLIAFLTKPESAPPGTAAPAAVLAMARMEPGYPEDVPPPPSRYKTGYGNEPYVITPPWSQITAYDLNAGKIKWQTPYGDLPQAGPSKKLRGNVYPKSGFVVTAGGLILFAGNDSKLYALDKNTGELICTKDLPNGSLGVPAVYEANGKQFILLAVSGGNPFPVGGRLAPGGVNPPAISKSYIAFSLPEPAVR</sequence>
<gene>
    <name evidence="10" type="ordered locus">Acid_1932</name>
</gene>
<dbReference type="OrthoDB" id="7933886at2"/>
<dbReference type="GO" id="GO:0016020">
    <property type="term" value="C:membrane"/>
    <property type="evidence" value="ECO:0007669"/>
    <property type="project" value="InterPro"/>
</dbReference>
<evidence type="ECO:0000256" key="3">
    <source>
        <dbReference type="ARBA" id="ARBA00022617"/>
    </source>
</evidence>
<comment type="cofactor">
    <cofactor evidence="1">
        <name>pyrroloquinoline quinone</name>
        <dbReference type="ChEBI" id="CHEBI:58442"/>
    </cofactor>
</comment>
<name>Q026Z1_SOLUE</name>
<dbReference type="PROSITE" id="PS51007">
    <property type="entry name" value="CYTC"/>
    <property type="match status" value="1"/>
</dbReference>
<evidence type="ECO:0000256" key="1">
    <source>
        <dbReference type="ARBA" id="ARBA00001931"/>
    </source>
</evidence>
<dbReference type="GO" id="GO:0020037">
    <property type="term" value="F:heme binding"/>
    <property type="evidence" value="ECO:0007669"/>
    <property type="project" value="InterPro"/>
</dbReference>
<dbReference type="InterPro" id="IPR002372">
    <property type="entry name" value="PQQ_rpt_dom"/>
</dbReference>
<dbReference type="CDD" id="cd10280">
    <property type="entry name" value="PQQ_mGDH"/>
    <property type="match status" value="1"/>
</dbReference>
<dbReference type="InterPro" id="IPR017511">
    <property type="entry name" value="PQQ_mDH"/>
</dbReference>
<proteinExistence type="inferred from homology"/>
<keyword evidence="4 8" id="KW-0479">Metal-binding</keyword>
<dbReference type="GO" id="GO:0008876">
    <property type="term" value="F:quinoprotein glucose dehydrogenase activity"/>
    <property type="evidence" value="ECO:0007669"/>
    <property type="project" value="UniProtKB-EC"/>
</dbReference>
<dbReference type="InterPro" id="IPR018391">
    <property type="entry name" value="PQQ_b-propeller_rpt"/>
</dbReference>
<dbReference type="EC" id="1.1.5.2" evidence="10"/>
<dbReference type="Pfam" id="PF01011">
    <property type="entry name" value="PQQ"/>
    <property type="match status" value="2"/>
</dbReference>
<dbReference type="Gene3D" id="2.140.10.10">
    <property type="entry name" value="Quinoprotein alcohol dehydrogenase-like superfamily"/>
    <property type="match status" value="2"/>
</dbReference>
<keyword evidence="6 10" id="KW-0560">Oxidoreductase</keyword>
<evidence type="ECO:0000256" key="5">
    <source>
        <dbReference type="ARBA" id="ARBA00022729"/>
    </source>
</evidence>
<accession>Q026Z1</accession>
<dbReference type="EMBL" id="CP000473">
    <property type="protein sequence ID" value="ABJ82922.1"/>
    <property type="molecule type" value="Genomic_DNA"/>
</dbReference>
<dbReference type="GO" id="GO:0009055">
    <property type="term" value="F:electron transfer activity"/>
    <property type="evidence" value="ECO:0007669"/>
    <property type="project" value="InterPro"/>
</dbReference>
<dbReference type="GO" id="GO:0048038">
    <property type="term" value="F:quinone binding"/>
    <property type="evidence" value="ECO:0007669"/>
    <property type="project" value="InterPro"/>
</dbReference>
<evidence type="ECO:0000256" key="7">
    <source>
        <dbReference type="ARBA" id="ARBA00023004"/>
    </source>
</evidence>
<dbReference type="KEGG" id="sus:Acid_1932"/>
<evidence type="ECO:0000256" key="6">
    <source>
        <dbReference type="ARBA" id="ARBA00023002"/>
    </source>
</evidence>
<dbReference type="Pfam" id="PF13442">
    <property type="entry name" value="Cytochrome_CBB3"/>
    <property type="match status" value="1"/>
</dbReference>
<protein>
    <submittedName>
        <fullName evidence="10">Quinoprotein glucose dehydrogenase</fullName>
        <ecNumber evidence="10">1.1.5.2</ecNumber>
    </submittedName>
</protein>
<comment type="similarity">
    <text evidence="2">Belongs to the bacterial PQQ dehydrogenase family.</text>
</comment>
<evidence type="ECO:0000256" key="2">
    <source>
        <dbReference type="ARBA" id="ARBA00008156"/>
    </source>
</evidence>
<dbReference type="InterPro" id="IPR011047">
    <property type="entry name" value="Quinoprotein_ADH-like_sf"/>
</dbReference>